<dbReference type="RefSeq" id="WP_343860922.1">
    <property type="nucleotide sequence ID" value="NZ_BAAACX010000009.1"/>
</dbReference>
<sequence>MASNTPNLNLLKKDPVTDGDDTFNIQTMLNDNWDKIDEAVGEVKEELQDLDIPPASLTQAGITQLSSAIDSPEEDKAATPKAVKVAVEAASAAQITANAANTAATAAQSKADQAFQAGNERKAEVVAALVALGVTASTNDSWDTLISKMATVIKATGNAAISDVLAGKTFSNVSASGLTGTMPNQGAKTITPGTANQTIAAGYHNGSGLVKGDPNLIADNLPKDKTIFGVTGVLERLTTTDKTAIATQITNKGVSASANDTPAQLATKIGQIPVSIKGSIHINFTSAKIPSSQNNRDEVIFTFPAGVSFVSFKPDSTSSFYLMRHEQWRSYFALKDKASNYAYIYNVSVGMYASYLARFTYALFPALGYTELSGGGAGWVLTDTLSDNTEVKFVFGAQLTASGTTYDLPADFGHINGTLYYA</sequence>
<dbReference type="InterPro" id="IPR005068">
    <property type="entry name" value="Phage_lambda_Stf-r2"/>
</dbReference>
<organism evidence="1 2">
    <name type="scientific">Paenibacillus motobuensis</name>
    <dbReference type="NCBI Taxonomy" id="295324"/>
    <lineage>
        <taxon>Bacteria</taxon>
        <taxon>Bacillati</taxon>
        <taxon>Bacillota</taxon>
        <taxon>Bacilli</taxon>
        <taxon>Bacillales</taxon>
        <taxon>Paenibacillaceae</taxon>
        <taxon>Paenibacillus</taxon>
    </lineage>
</organism>
<keyword evidence="2" id="KW-1185">Reference proteome</keyword>
<name>A0ABP3I7C8_9BACL</name>
<gene>
    <name evidence="1" type="ORF">GCM10008933_21920</name>
</gene>
<dbReference type="Proteomes" id="UP001500340">
    <property type="component" value="Unassembled WGS sequence"/>
</dbReference>
<evidence type="ECO:0008006" key="3">
    <source>
        <dbReference type="Google" id="ProtNLM"/>
    </source>
</evidence>
<evidence type="ECO:0000313" key="2">
    <source>
        <dbReference type="Proteomes" id="UP001500340"/>
    </source>
</evidence>
<accession>A0ABP3I7C8</accession>
<comment type="caution">
    <text evidence="1">The sequence shown here is derived from an EMBL/GenBank/DDBJ whole genome shotgun (WGS) entry which is preliminary data.</text>
</comment>
<evidence type="ECO:0000313" key="1">
    <source>
        <dbReference type="EMBL" id="GAA0390606.1"/>
    </source>
</evidence>
<proteinExistence type="predicted"/>
<dbReference type="Pfam" id="PF03406">
    <property type="entry name" value="Phage_fiber_2"/>
    <property type="match status" value="1"/>
</dbReference>
<protein>
    <recommendedName>
        <fullName evidence="3">Tail fiber protein</fullName>
    </recommendedName>
</protein>
<dbReference type="EMBL" id="BAAACX010000009">
    <property type="protein sequence ID" value="GAA0390606.1"/>
    <property type="molecule type" value="Genomic_DNA"/>
</dbReference>
<reference evidence="2" key="1">
    <citation type="journal article" date="2019" name="Int. J. Syst. Evol. Microbiol.">
        <title>The Global Catalogue of Microorganisms (GCM) 10K type strain sequencing project: providing services to taxonomists for standard genome sequencing and annotation.</title>
        <authorList>
            <consortium name="The Broad Institute Genomics Platform"/>
            <consortium name="The Broad Institute Genome Sequencing Center for Infectious Disease"/>
            <person name="Wu L."/>
            <person name="Ma J."/>
        </authorList>
    </citation>
    <scope>NUCLEOTIDE SEQUENCE [LARGE SCALE GENOMIC DNA]</scope>
    <source>
        <strain evidence="2">JCM 12774</strain>
    </source>
</reference>